<dbReference type="SUPFAM" id="SSF47954">
    <property type="entry name" value="Cyclin-like"/>
    <property type="match status" value="1"/>
</dbReference>
<dbReference type="InterPro" id="IPR036915">
    <property type="entry name" value="Cyclin-like_sf"/>
</dbReference>
<dbReference type="EMBL" id="JBGORX010000005">
    <property type="protein sequence ID" value="MFJ1269236.1"/>
    <property type="molecule type" value="Genomic_DNA"/>
</dbReference>
<evidence type="ECO:0000313" key="2">
    <source>
        <dbReference type="EMBL" id="MFJ1269236.1"/>
    </source>
</evidence>
<dbReference type="RefSeq" id="WP_400188062.1">
    <property type="nucleotide sequence ID" value="NZ_JBGORX010000005.1"/>
</dbReference>
<gene>
    <name evidence="2" type="ORF">ACD661_11780</name>
</gene>
<sequence length="244" mass="27293">MKTGNTNPKPKTGAKLEELTNVVIFFINTKIQNSTEQKIINPGSAFNGNKIPSISVPDYLRRHIEHLPLKEVDIIGMFVLLERYLKTTTTKLTLTNVHRLITSCIYVSHKTLNDDCYSLSTYAQIGGVSSAELRNLELCLLFSIDFDIGVTPAIYTSYKQMFINYMQSTKAQASTKPTSDTIHHSSTKPEERTVTKEKALVSEAKKTTGESVFAARHRFMPPSSQSQTSLEINDSLPLKNNFNA</sequence>
<reference evidence="2 3" key="1">
    <citation type="submission" date="2024-08" db="EMBL/GenBank/DDBJ databases">
        <title>Draft Genome Sequence of Legionella lytica strain DSB2004, Isolated From a Fire Sprinkler System.</title>
        <authorList>
            <person name="Everhart A.D."/>
            <person name="Kidane D.T."/>
            <person name="Farone A.L."/>
            <person name="Farone M.B."/>
        </authorList>
    </citation>
    <scope>NUCLEOTIDE SEQUENCE [LARGE SCALE GENOMIC DNA]</scope>
    <source>
        <strain evidence="2 3">DSB2004</strain>
    </source>
</reference>
<dbReference type="PANTHER" id="PTHR15615:SF108">
    <property type="entry name" value="PROTEIN CNPPD1"/>
    <property type="match status" value="1"/>
</dbReference>
<keyword evidence="3" id="KW-1185">Reference proteome</keyword>
<dbReference type="Pfam" id="PF08613">
    <property type="entry name" value="Cyclin"/>
    <property type="match status" value="1"/>
</dbReference>
<dbReference type="InterPro" id="IPR013922">
    <property type="entry name" value="Cyclin_PHO80-like"/>
</dbReference>
<feature type="compositionally biased region" description="Basic and acidic residues" evidence="1">
    <location>
        <begin position="181"/>
        <end position="196"/>
    </location>
</feature>
<organism evidence="2 3">
    <name type="scientific">Legionella lytica</name>
    <dbReference type="NCBI Taxonomy" id="96232"/>
    <lineage>
        <taxon>Bacteria</taxon>
        <taxon>Pseudomonadati</taxon>
        <taxon>Pseudomonadota</taxon>
        <taxon>Gammaproteobacteria</taxon>
        <taxon>Legionellales</taxon>
        <taxon>Legionellaceae</taxon>
        <taxon>Legionella</taxon>
    </lineage>
</organism>
<protein>
    <submittedName>
        <fullName evidence="2">Cyclin</fullName>
    </submittedName>
</protein>
<comment type="caution">
    <text evidence="2">The sequence shown here is derived from an EMBL/GenBank/DDBJ whole genome shotgun (WGS) entry which is preliminary data.</text>
</comment>
<dbReference type="Proteomes" id="UP001615550">
    <property type="component" value="Unassembled WGS sequence"/>
</dbReference>
<dbReference type="Gene3D" id="1.10.472.10">
    <property type="entry name" value="Cyclin-like"/>
    <property type="match status" value="1"/>
</dbReference>
<feature type="region of interest" description="Disordered" evidence="1">
    <location>
        <begin position="174"/>
        <end position="196"/>
    </location>
</feature>
<feature type="compositionally biased region" description="Polar residues" evidence="1">
    <location>
        <begin position="222"/>
        <end position="244"/>
    </location>
</feature>
<evidence type="ECO:0000256" key="1">
    <source>
        <dbReference type="SAM" id="MobiDB-lite"/>
    </source>
</evidence>
<feature type="region of interest" description="Disordered" evidence="1">
    <location>
        <begin position="220"/>
        <end position="244"/>
    </location>
</feature>
<dbReference type="PANTHER" id="PTHR15615">
    <property type="match status" value="1"/>
</dbReference>
<accession>A0ABW8DB82</accession>
<evidence type="ECO:0000313" key="3">
    <source>
        <dbReference type="Proteomes" id="UP001615550"/>
    </source>
</evidence>
<proteinExistence type="predicted"/>
<name>A0ABW8DB82_9GAMM</name>